<name>A0ACC1M629_9FUNG</name>
<gene>
    <name evidence="1" type="ORF">IWW38_001517</name>
</gene>
<proteinExistence type="predicted"/>
<protein>
    <submittedName>
        <fullName evidence="1">Uncharacterized protein</fullName>
    </submittedName>
</protein>
<sequence>MKSNPKKAVEFRHLLSLERSQALKNATAHAADNMKDLLVVGEKLEKAKRKCALMLHVAKEELKAGKAAVKRRMEETVAKHQAKYDSMVETICREIQECNKSVETKVKMAEASRGKARAIAEEFGITKEIWA</sequence>
<evidence type="ECO:0000313" key="2">
    <source>
        <dbReference type="Proteomes" id="UP001139981"/>
    </source>
</evidence>
<keyword evidence="2" id="KW-1185">Reference proteome</keyword>
<reference evidence="1" key="1">
    <citation type="submission" date="2022-07" db="EMBL/GenBank/DDBJ databases">
        <title>Phylogenomic reconstructions and comparative analyses of Kickxellomycotina fungi.</title>
        <authorList>
            <person name="Reynolds N.K."/>
            <person name="Stajich J.E."/>
            <person name="Barry K."/>
            <person name="Grigoriev I.V."/>
            <person name="Crous P."/>
            <person name="Smith M.E."/>
        </authorList>
    </citation>
    <scope>NUCLEOTIDE SEQUENCE</scope>
    <source>
        <strain evidence="1">CBS 190363</strain>
    </source>
</reference>
<evidence type="ECO:0000313" key="1">
    <source>
        <dbReference type="EMBL" id="KAJ2898068.1"/>
    </source>
</evidence>
<dbReference type="Proteomes" id="UP001139981">
    <property type="component" value="Unassembled WGS sequence"/>
</dbReference>
<comment type="caution">
    <text evidence="1">The sequence shown here is derived from an EMBL/GenBank/DDBJ whole genome shotgun (WGS) entry which is preliminary data.</text>
</comment>
<organism evidence="1 2">
    <name type="scientific">Coemansia aciculifera</name>
    <dbReference type="NCBI Taxonomy" id="417176"/>
    <lineage>
        <taxon>Eukaryota</taxon>
        <taxon>Fungi</taxon>
        <taxon>Fungi incertae sedis</taxon>
        <taxon>Zoopagomycota</taxon>
        <taxon>Kickxellomycotina</taxon>
        <taxon>Kickxellomycetes</taxon>
        <taxon>Kickxellales</taxon>
        <taxon>Kickxellaceae</taxon>
        <taxon>Coemansia</taxon>
    </lineage>
</organism>
<dbReference type="EMBL" id="JANBVB010000079">
    <property type="protein sequence ID" value="KAJ2898068.1"/>
    <property type="molecule type" value="Genomic_DNA"/>
</dbReference>
<accession>A0ACC1M629</accession>